<feature type="compositionally biased region" description="Low complexity" evidence="1">
    <location>
        <begin position="345"/>
        <end position="378"/>
    </location>
</feature>
<dbReference type="Gene3D" id="3.10.350.10">
    <property type="entry name" value="LysM domain"/>
    <property type="match status" value="1"/>
</dbReference>
<feature type="compositionally biased region" description="Basic and acidic residues" evidence="1">
    <location>
        <begin position="120"/>
        <end position="138"/>
    </location>
</feature>
<evidence type="ECO:0000313" key="3">
    <source>
        <dbReference type="EMBL" id="GJN90987.1"/>
    </source>
</evidence>
<dbReference type="EMBL" id="BQKY01000008">
    <property type="protein sequence ID" value="GJN90987.1"/>
    <property type="molecule type" value="Genomic_DNA"/>
</dbReference>
<evidence type="ECO:0000313" key="4">
    <source>
        <dbReference type="Proteomes" id="UP001342314"/>
    </source>
</evidence>
<dbReference type="InterPro" id="IPR036779">
    <property type="entry name" value="LysM_dom_sf"/>
</dbReference>
<dbReference type="PROSITE" id="PS51782">
    <property type="entry name" value="LYSM"/>
    <property type="match status" value="1"/>
</dbReference>
<feature type="compositionally biased region" description="Low complexity" evidence="1">
    <location>
        <begin position="487"/>
        <end position="497"/>
    </location>
</feature>
<feature type="region of interest" description="Disordered" evidence="1">
    <location>
        <begin position="1"/>
        <end position="149"/>
    </location>
</feature>
<accession>A0AAV5GNP4</accession>
<feature type="compositionally biased region" description="Low complexity" evidence="1">
    <location>
        <begin position="417"/>
        <end position="426"/>
    </location>
</feature>
<proteinExistence type="predicted"/>
<keyword evidence="4" id="KW-1185">Reference proteome</keyword>
<dbReference type="Proteomes" id="UP001342314">
    <property type="component" value="Unassembled WGS sequence"/>
</dbReference>
<sequence length="627" mass="64204">MPVRAASTPTHSRTSTPVPLPLPAGPLRLPESPRDASSGAAFGEPFAPPEQSAQGLSAGLRSRRSISPLPPRTPSPRGDDRANYALNGPTASTSAAVSPRGSPAGSPGGAVPAGEVDGYVLRRDSKGKGKAKEGDRGSSENGASAGKEREVIVHQVKKTDTFASVSLQYGITPQNLRASNRLWPSDPIFLRSTLLIPLDQCNLPSSSFGVERIAREENGDLTVWERSRGAARPTAGGGLGSAAEREQREDGLVSPRARHIAAASAFELSAGTLPSVESEELVSTADNEYHSVWSDGTPSVRGSLDIARPPISPEITSYFATTNNAYAGPSGSSTPPEPPTVAELVSGTVSPSTATASASVSSSFSPVPSSSSPATSPPLHHPRLSRSPDSAAAGTPAVSKRTLHIQRMPASQLAFFPPSSSDPASPSKEHPPTSRSRVPRRAGPAATGGQSGGPAEGDSLFFGPLTNSLASSFSSLGLNRYLPSSLSPSTSSGSIALPPSPAETRSPNGSALSLGVRVGRKLSSRWAVLDFGAEEDDAAAALAGQGGAGASRGDYFSLSQRFSGGGLGTGLGLREFAGWDSSPAPPPPPPRHRKARDSNAGLPPGSHLGAPGGGRARADVRDTFALR</sequence>
<dbReference type="SUPFAM" id="SSF54106">
    <property type="entry name" value="LysM domain"/>
    <property type="match status" value="1"/>
</dbReference>
<organism evidence="3 4">
    <name type="scientific">Rhodotorula paludigena</name>
    <dbReference type="NCBI Taxonomy" id="86838"/>
    <lineage>
        <taxon>Eukaryota</taxon>
        <taxon>Fungi</taxon>
        <taxon>Dikarya</taxon>
        <taxon>Basidiomycota</taxon>
        <taxon>Pucciniomycotina</taxon>
        <taxon>Microbotryomycetes</taxon>
        <taxon>Sporidiobolales</taxon>
        <taxon>Sporidiobolaceae</taxon>
        <taxon>Rhodotorula</taxon>
    </lineage>
</organism>
<dbReference type="SMART" id="SM00257">
    <property type="entry name" value="LysM"/>
    <property type="match status" value="1"/>
</dbReference>
<feature type="region of interest" description="Disordered" evidence="1">
    <location>
        <begin position="573"/>
        <end position="627"/>
    </location>
</feature>
<protein>
    <recommendedName>
        <fullName evidence="2">LysM domain-containing protein</fullName>
    </recommendedName>
</protein>
<dbReference type="CDD" id="cd00118">
    <property type="entry name" value="LysM"/>
    <property type="match status" value="1"/>
</dbReference>
<dbReference type="PANTHER" id="PTHR20932:SF8">
    <property type="entry name" value="LD22649P"/>
    <property type="match status" value="1"/>
</dbReference>
<evidence type="ECO:0000259" key="2">
    <source>
        <dbReference type="PROSITE" id="PS51782"/>
    </source>
</evidence>
<evidence type="ECO:0000256" key="1">
    <source>
        <dbReference type="SAM" id="MobiDB-lite"/>
    </source>
</evidence>
<feature type="region of interest" description="Disordered" evidence="1">
    <location>
        <begin position="226"/>
        <end position="252"/>
    </location>
</feature>
<dbReference type="Pfam" id="PF01476">
    <property type="entry name" value="LysM"/>
    <property type="match status" value="1"/>
</dbReference>
<gene>
    <name evidence="3" type="ORF">Rhopal_004001-T1</name>
</gene>
<name>A0AAV5GNP4_9BASI</name>
<dbReference type="AlphaFoldDB" id="A0AAV5GNP4"/>
<dbReference type="PANTHER" id="PTHR20932">
    <property type="entry name" value="LYSM AND PUTATIVE PEPTIDOGLYCAN-BINDING DOMAIN-CONTAINING PROTEIN"/>
    <property type="match status" value="1"/>
</dbReference>
<feature type="compositionally biased region" description="Polar residues" evidence="1">
    <location>
        <begin position="7"/>
        <end position="16"/>
    </location>
</feature>
<feature type="region of interest" description="Disordered" evidence="1">
    <location>
        <begin position="326"/>
        <end position="461"/>
    </location>
</feature>
<feature type="region of interest" description="Disordered" evidence="1">
    <location>
        <begin position="487"/>
        <end position="510"/>
    </location>
</feature>
<feature type="compositionally biased region" description="Basic and acidic residues" evidence="1">
    <location>
        <begin position="616"/>
        <end position="627"/>
    </location>
</feature>
<dbReference type="InterPro" id="IPR045030">
    <property type="entry name" value="LYSM1-4"/>
</dbReference>
<comment type="caution">
    <text evidence="3">The sequence shown here is derived from an EMBL/GenBank/DDBJ whole genome shotgun (WGS) entry which is preliminary data.</text>
</comment>
<reference evidence="3 4" key="1">
    <citation type="submission" date="2021-12" db="EMBL/GenBank/DDBJ databases">
        <title>High titer production of polyol ester of fatty acids by Rhodotorula paludigena BS15 towards product separation-free biomass refinery.</title>
        <authorList>
            <person name="Mano J."/>
            <person name="Ono H."/>
            <person name="Tanaka T."/>
            <person name="Naito K."/>
            <person name="Sushida H."/>
            <person name="Ike M."/>
            <person name="Tokuyasu K."/>
            <person name="Kitaoka M."/>
        </authorList>
    </citation>
    <scope>NUCLEOTIDE SEQUENCE [LARGE SCALE GENOMIC DNA]</scope>
    <source>
        <strain evidence="3 4">BS15</strain>
    </source>
</reference>
<feature type="compositionally biased region" description="Low complexity" evidence="1">
    <location>
        <begin position="94"/>
        <end position="114"/>
    </location>
</feature>
<feature type="domain" description="LysM" evidence="2">
    <location>
        <begin position="152"/>
        <end position="196"/>
    </location>
</feature>
<dbReference type="InterPro" id="IPR018392">
    <property type="entry name" value="LysM"/>
</dbReference>